<dbReference type="FunFam" id="1.10.510.10:FF:000554">
    <property type="entry name" value="Predicted protein"/>
    <property type="match status" value="1"/>
</dbReference>
<evidence type="ECO:0000313" key="12">
    <source>
        <dbReference type="EMBL" id="CAG7731353.1"/>
    </source>
</evidence>
<dbReference type="CDD" id="cd00192">
    <property type="entry name" value="PTKc"/>
    <property type="match status" value="1"/>
</dbReference>
<evidence type="ECO:0000256" key="1">
    <source>
        <dbReference type="ARBA" id="ARBA00004167"/>
    </source>
</evidence>
<feature type="binding site" evidence="8">
    <location>
        <position position="171"/>
    </location>
    <ligand>
        <name>ATP</name>
        <dbReference type="ChEBI" id="CHEBI:30616"/>
    </ligand>
</feature>
<dbReference type="InterPro" id="IPR008266">
    <property type="entry name" value="Tyr_kinase_AS"/>
</dbReference>
<evidence type="ECO:0000256" key="7">
    <source>
        <dbReference type="ARBA" id="ARBA00051243"/>
    </source>
</evidence>
<dbReference type="GO" id="GO:0007169">
    <property type="term" value="P:cell surface receptor protein tyrosine kinase signaling pathway"/>
    <property type="evidence" value="ECO:0007669"/>
    <property type="project" value="TreeGrafter"/>
</dbReference>
<sequence>MIPAREDRAAGWSEIVFLKVDFGLEGHYYCVATNDEGSSKRFYHVIVDEVSNAMTIVVSVIAAAVFIIMVMLLIHLKLKNTRHHQALKHISKEEVQEFREGDEKIINNSEDYIGSAQVLIQAQPYNSKYEIPRKHFFVYNHLVLGSGEFGIVVEGAIQLPQDGRMIQVAVKTVRPNVDLQYFRALLSEVKVMTCIGRHPHIVNIVGACTKDIRKSEILLAVEYCRKGNLRDFLRKSREGFKNQIEDGKLQPLESIVEGAICTRDLIRWSCEIANGMDFLSSKNIIHADLACRNILLTESLVAKISDFGLSRQLMDYSNYVKKHQCPLPWKWMAIESLKDMHFSIQSDVWSYGVLLWETFSLGEVPYPGQNWSHEFLNDLVAGKRLVKPTYATDTIYELMLECWNEDLRGRPKFFKLKEKFEGVLADVSNQDYLDLLQSEYQHMSNPPEELCFNETTNKTNYDCDADTPLKTTIKNNVDTTDEKETYTCTDVAVNPNYISKDISAIDKNGSDNGTRSRGRGSGRNTFFSGIRAGRGRGFSRIGIAIDAERGRYHQMRLENLSRKNGFMGNPHRGQFWGRFRGGQGENRGWRPRELQVNLRAELGIVN</sequence>
<dbReference type="Pfam" id="PF07714">
    <property type="entry name" value="PK_Tyr_Ser-Thr"/>
    <property type="match status" value="1"/>
</dbReference>
<evidence type="ECO:0000256" key="4">
    <source>
        <dbReference type="ARBA" id="ARBA00022777"/>
    </source>
</evidence>
<dbReference type="AlphaFoldDB" id="A0A8J2K827"/>
<keyword evidence="5 8" id="KW-0067">ATP-binding</keyword>
<dbReference type="GO" id="GO:0043235">
    <property type="term" value="C:receptor complex"/>
    <property type="evidence" value="ECO:0007669"/>
    <property type="project" value="TreeGrafter"/>
</dbReference>
<evidence type="ECO:0000256" key="3">
    <source>
        <dbReference type="ARBA" id="ARBA00022741"/>
    </source>
</evidence>
<evidence type="ECO:0000313" key="13">
    <source>
        <dbReference type="Proteomes" id="UP000708208"/>
    </source>
</evidence>
<feature type="region of interest" description="Disordered" evidence="9">
    <location>
        <begin position="503"/>
        <end position="528"/>
    </location>
</feature>
<evidence type="ECO:0000256" key="6">
    <source>
        <dbReference type="ARBA" id="ARBA00023137"/>
    </source>
</evidence>
<dbReference type="InterPro" id="IPR000719">
    <property type="entry name" value="Prot_kinase_dom"/>
</dbReference>
<keyword evidence="3 8" id="KW-0547">Nucleotide-binding</keyword>
<comment type="subcellular location">
    <subcellularLocation>
        <location evidence="1">Membrane</location>
        <topology evidence="1">Single-pass membrane protein</topology>
    </subcellularLocation>
</comment>
<evidence type="ECO:0000259" key="11">
    <source>
        <dbReference type="PROSITE" id="PS50011"/>
    </source>
</evidence>
<dbReference type="PROSITE" id="PS50011">
    <property type="entry name" value="PROTEIN_KINASE_DOM"/>
    <property type="match status" value="1"/>
</dbReference>
<keyword evidence="10" id="KW-1133">Transmembrane helix</keyword>
<organism evidence="12 13">
    <name type="scientific">Allacma fusca</name>
    <dbReference type="NCBI Taxonomy" id="39272"/>
    <lineage>
        <taxon>Eukaryota</taxon>
        <taxon>Metazoa</taxon>
        <taxon>Ecdysozoa</taxon>
        <taxon>Arthropoda</taxon>
        <taxon>Hexapoda</taxon>
        <taxon>Collembola</taxon>
        <taxon>Symphypleona</taxon>
        <taxon>Sminthuridae</taxon>
        <taxon>Allacma</taxon>
    </lineage>
</organism>
<dbReference type="InterPro" id="IPR001245">
    <property type="entry name" value="Ser-Thr/Tyr_kinase_cat_dom"/>
</dbReference>
<accession>A0A8J2K827</accession>
<name>A0A8J2K827_9HEXA</name>
<keyword evidence="2" id="KW-0808">Transferase</keyword>
<feature type="transmembrane region" description="Helical" evidence="10">
    <location>
        <begin position="53"/>
        <end position="74"/>
    </location>
</feature>
<evidence type="ECO:0000256" key="2">
    <source>
        <dbReference type="ARBA" id="ARBA00022679"/>
    </source>
</evidence>
<evidence type="ECO:0000256" key="10">
    <source>
        <dbReference type="SAM" id="Phobius"/>
    </source>
</evidence>
<dbReference type="InterPro" id="IPR017441">
    <property type="entry name" value="Protein_kinase_ATP_BS"/>
</dbReference>
<keyword evidence="13" id="KW-1185">Reference proteome</keyword>
<evidence type="ECO:0000256" key="8">
    <source>
        <dbReference type="PROSITE-ProRule" id="PRU10141"/>
    </source>
</evidence>
<keyword evidence="10" id="KW-0472">Membrane</keyword>
<dbReference type="GO" id="GO:0005886">
    <property type="term" value="C:plasma membrane"/>
    <property type="evidence" value="ECO:0007669"/>
    <property type="project" value="TreeGrafter"/>
</dbReference>
<dbReference type="PROSITE" id="PS00107">
    <property type="entry name" value="PROTEIN_KINASE_ATP"/>
    <property type="match status" value="1"/>
</dbReference>
<comment type="caution">
    <text evidence="12">The sequence shown here is derived from an EMBL/GenBank/DDBJ whole genome shotgun (WGS) entry which is preliminary data.</text>
</comment>
<keyword evidence="10" id="KW-0812">Transmembrane</keyword>
<feature type="domain" description="Protein kinase" evidence="11">
    <location>
        <begin position="138"/>
        <end position="433"/>
    </location>
</feature>
<reference evidence="12" key="1">
    <citation type="submission" date="2021-06" db="EMBL/GenBank/DDBJ databases">
        <authorList>
            <person name="Hodson N. C."/>
            <person name="Mongue J. A."/>
            <person name="Jaron S. K."/>
        </authorList>
    </citation>
    <scope>NUCLEOTIDE SEQUENCE</scope>
</reference>
<protein>
    <recommendedName>
        <fullName evidence="11">Protein kinase domain-containing protein</fullName>
    </recommendedName>
</protein>
<evidence type="ECO:0000256" key="5">
    <source>
        <dbReference type="ARBA" id="ARBA00022840"/>
    </source>
</evidence>
<dbReference type="OrthoDB" id="3256376at2759"/>
<dbReference type="InterPro" id="IPR050122">
    <property type="entry name" value="RTK"/>
</dbReference>
<dbReference type="PANTHER" id="PTHR24416">
    <property type="entry name" value="TYROSINE-PROTEIN KINASE RECEPTOR"/>
    <property type="match status" value="1"/>
</dbReference>
<dbReference type="Proteomes" id="UP000708208">
    <property type="component" value="Unassembled WGS sequence"/>
</dbReference>
<dbReference type="EMBL" id="CAJVCH010210733">
    <property type="protein sequence ID" value="CAG7731353.1"/>
    <property type="molecule type" value="Genomic_DNA"/>
</dbReference>
<keyword evidence="4" id="KW-0418">Kinase</keyword>
<keyword evidence="6" id="KW-0829">Tyrosine-protein kinase</keyword>
<evidence type="ECO:0000256" key="9">
    <source>
        <dbReference type="SAM" id="MobiDB-lite"/>
    </source>
</evidence>
<dbReference type="PROSITE" id="PS00109">
    <property type="entry name" value="PROTEIN_KINASE_TYR"/>
    <property type="match status" value="1"/>
</dbReference>
<comment type="catalytic activity">
    <reaction evidence="7">
        <text>L-tyrosyl-[protein] + ATP = O-phospho-L-tyrosyl-[protein] + ADP + H(+)</text>
        <dbReference type="Rhea" id="RHEA:10596"/>
        <dbReference type="Rhea" id="RHEA-COMP:10136"/>
        <dbReference type="Rhea" id="RHEA-COMP:20101"/>
        <dbReference type="ChEBI" id="CHEBI:15378"/>
        <dbReference type="ChEBI" id="CHEBI:30616"/>
        <dbReference type="ChEBI" id="CHEBI:46858"/>
        <dbReference type="ChEBI" id="CHEBI:61978"/>
        <dbReference type="ChEBI" id="CHEBI:456216"/>
        <dbReference type="EC" id="2.7.10.1"/>
    </reaction>
</comment>
<gene>
    <name evidence="12" type="ORF">AFUS01_LOCUS19949</name>
</gene>
<dbReference type="GO" id="GO:0004714">
    <property type="term" value="F:transmembrane receptor protein tyrosine kinase activity"/>
    <property type="evidence" value="ECO:0007669"/>
    <property type="project" value="UniProtKB-EC"/>
</dbReference>
<dbReference type="GO" id="GO:0005524">
    <property type="term" value="F:ATP binding"/>
    <property type="evidence" value="ECO:0007669"/>
    <property type="project" value="UniProtKB-UniRule"/>
</dbReference>
<proteinExistence type="predicted"/>
<dbReference type="PANTHER" id="PTHR24416:SF600">
    <property type="entry name" value="PDGF- AND VEGF-RECEPTOR RELATED, ISOFORM J"/>
    <property type="match status" value="1"/>
</dbReference>